<reference evidence="2 3" key="1">
    <citation type="submission" date="2019-07" db="EMBL/GenBank/DDBJ databases">
        <title>Genomic Encyclopedia of Archaeal and Bacterial Type Strains, Phase II (KMG-II): from individual species to whole genera.</title>
        <authorList>
            <person name="Goeker M."/>
        </authorList>
    </citation>
    <scope>NUCLEOTIDE SEQUENCE [LARGE SCALE GENOMIC DNA]</scope>
    <source>
        <strain evidence="2 3">ATCC BAA-1139</strain>
    </source>
</reference>
<dbReference type="EMBL" id="VLLN01000002">
    <property type="protein sequence ID" value="TWJ33131.1"/>
    <property type="molecule type" value="Genomic_DNA"/>
</dbReference>
<comment type="caution">
    <text evidence="2">The sequence shown here is derived from an EMBL/GenBank/DDBJ whole genome shotgun (WGS) entry which is preliminary data.</text>
</comment>
<keyword evidence="3" id="KW-1185">Reference proteome</keyword>
<dbReference type="AlphaFoldDB" id="A0A562WS86"/>
<accession>A0A562WS86</accession>
<evidence type="ECO:0000256" key="1">
    <source>
        <dbReference type="SAM" id="MobiDB-lite"/>
    </source>
</evidence>
<feature type="region of interest" description="Disordered" evidence="1">
    <location>
        <begin position="1"/>
        <end position="27"/>
    </location>
</feature>
<proteinExistence type="predicted"/>
<dbReference type="Proteomes" id="UP000319449">
    <property type="component" value="Unassembled WGS sequence"/>
</dbReference>
<evidence type="ECO:0000313" key="2">
    <source>
        <dbReference type="EMBL" id="TWJ33131.1"/>
    </source>
</evidence>
<protein>
    <submittedName>
        <fullName evidence="2">Uncharacterized protein</fullName>
    </submittedName>
</protein>
<gene>
    <name evidence="2" type="ORF">JN12_00544</name>
</gene>
<sequence>MGGLGCKGKKDPAPHQGEKGGPGSGVVETDLIDRLAQEGRDIVLVLLIREAGLAAIE</sequence>
<feature type="compositionally biased region" description="Basic and acidic residues" evidence="1">
    <location>
        <begin position="8"/>
        <end position="18"/>
    </location>
</feature>
<evidence type="ECO:0000313" key="3">
    <source>
        <dbReference type="Proteomes" id="UP000319449"/>
    </source>
</evidence>
<name>A0A562WS86_9BACT</name>
<organism evidence="2 3">
    <name type="scientific">Geobacter argillaceus</name>
    <dbReference type="NCBI Taxonomy" id="345631"/>
    <lineage>
        <taxon>Bacteria</taxon>
        <taxon>Pseudomonadati</taxon>
        <taxon>Thermodesulfobacteriota</taxon>
        <taxon>Desulfuromonadia</taxon>
        <taxon>Geobacterales</taxon>
        <taxon>Geobacteraceae</taxon>
        <taxon>Geobacter</taxon>
    </lineage>
</organism>